<evidence type="ECO:0000313" key="3">
    <source>
        <dbReference type="Proteomes" id="UP000304148"/>
    </source>
</evidence>
<name>A0A383R7Q5_PAEAL</name>
<accession>A0A383R7Q5</accession>
<dbReference type="InterPro" id="IPR031837">
    <property type="entry name" value="DUF5071"/>
</dbReference>
<feature type="domain" description="DUF5071" evidence="1">
    <location>
        <begin position="50"/>
        <end position="144"/>
    </location>
</feature>
<evidence type="ECO:0000313" key="2">
    <source>
        <dbReference type="EMBL" id="SYX83177.1"/>
    </source>
</evidence>
<reference evidence="3" key="1">
    <citation type="submission" date="2018-08" db="EMBL/GenBank/DDBJ databases">
        <authorList>
            <person name="Chevrot R."/>
        </authorList>
    </citation>
    <scope>NUCLEOTIDE SEQUENCE [LARGE SCALE GENOMIC DNA]</scope>
</reference>
<evidence type="ECO:0000259" key="1">
    <source>
        <dbReference type="Pfam" id="PF16804"/>
    </source>
</evidence>
<gene>
    <name evidence="2" type="ORF">PBLR_11599</name>
</gene>
<sequence>MDDIKQLLTYLQGDTSSDKLQEAKIQFKKLKDEELKILVQPIDKMHWDHAADVLIEIGYPRVHKILPDLLEWLMDINWPGANRISEFLVSIREPLIPSIKEALKSEDMIWKYWIIECVLIKWSVDLVEQITDELIFVASEFDDEEVHLSALKLLVQYKMLESEESLNLINSKLQDIRNRDIFDELNELKAMVLNGNPTID</sequence>
<dbReference type="AlphaFoldDB" id="A0A383R7Q5"/>
<proteinExistence type="predicted"/>
<dbReference type="EMBL" id="LS992241">
    <property type="protein sequence ID" value="SYX83177.1"/>
    <property type="molecule type" value="Genomic_DNA"/>
</dbReference>
<dbReference type="RefSeq" id="WP_138185287.1">
    <property type="nucleotide sequence ID" value="NZ_LS992241.1"/>
</dbReference>
<dbReference type="InterPro" id="IPR038692">
    <property type="entry name" value="Cthe_2751_sf"/>
</dbReference>
<protein>
    <recommendedName>
        <fullName evidence="1">DUF5071 domain-containing protein</fullName>
    </recommendedName>
</protein>
<organism evidence="2 3">
    <name type="scientific">Paenibacillus alvei</name>
    <name type="common">Bacillus alvei</name>
    <dbReference type="NCBI Taxonomy" id="44250"/>
    <lineage>
        <taxon>Bacteria</taxon>
        <taxon>Bacillati</taxon>
        <taxon>Bacillota</taxon>
        <taxon>Bacilli</taxon>
        <taxon>Bacillales</taxon>
        <taxon>Paenibacillaceae</taxon>
        <taxon>Paenibacillus</taxon>
    </lineage>
</organism>
<dbReference type="Proteomes" id="UP000304148">
    <property type="component" value="Chromosome"/>
</dbReference>
<dbReference type="Gene3D" id="1.25.40.750">
    <property type="entry name" value="Domain of unknown function DUF5071"/>
    <property type="match status" value="1"/>
</dbReference>
<dbReference type="Pfam" id="PF16804">
    <property type="entry name" value="DUF5071"/>
    <property type="match status" value="1"/>
</dbReference>